<keyword evidence="3" id="KW-0472">Membrane</keyword>
<comment type="caution">
    <text evidence="6">The sequence shown here is derived from an EMBL/GenBank/DDBJ whole genome shotgun (WGS) entry which is preliminary data.</text>
</comment>
<feature type="compositionally biased region" description="Low complexity" evidence="2">
    <location>
        <begin position="502"/>
        <end position="512"/>
    </location>
</feature>
<keyword evidence="4" id="KW-0732">Signal</keyword>
<feature type="chain" id="PRO_5045595140" description="Poly [ADP-ribose] polymerase" evidence="4">
    <location>
        <begin position="21"/>
        <end position="1444"/>
    </location>
</feature>
<evidence type="ECO:0000259" key="5">
    <source>
        <dbReference type="PROSITE" id="PS51059"/>
    </source>
</evidence>
<organism evidence="6 7">
    <name type="scientific">Durusdinium trenchii</name>
    <dbReference type="NCBI Taxonomy" id="1381693"/>
    <lineage>
        <taxon>Eukaryota</taxon>
        <taxon>Sar</taxon>
        <taxon>Alveolata</taxon>
        <taxon>Dinophyceae</taxon>
        <taxon>Suessiales</taxon>
        <taxon>Symbiodiniaceae</taxon>
        <taxon>Durusdinium</taxon>
    </lineage>
</organism>
<dbReference type="PANTHER" id="PTHR45740">
    <property type="entry name" value="POLY [ADP-RIBOSE] POLYMERASE"/>
    <property type="match status" value="1"/>
</dbReference>
<keyword evidence="3" id="KW-0812">Transmembrane</keyword>
<dbReference type="InterPro" id="IPR051712">
    <property type="entry name" value="ARTD-AVP"/>
</dbReference>
<feature type="compositionally biased region" description="Polar residues" evidence="2">
    <location>
        <begin position="30"/>
        <end position="45"/>
    </location>
</feature>
<dbReference type="Gene3D" id="3.90.228.10">
    <property type="match status" value="1"/>
</dbReference>
<dbReference type="Proteomes" id="UP001642484">
    <property type="component" value="Unassembled WGS sequence"/>
</dbReference>
<keyword evidence="1" id="KW-0808">Transferase</keyword>
<feature type="region of interest" description="Disordered" evidence="2">
    <location>
        <begin position="21"/>
        <end position="45"/>
    </location>
</feature>
<evidence type="ECO:0000313" key="7">
    <source>
        <dbReference type="Proteomes" id="UP001642484"/>
    </source>
</evidence>
<feature type="region of interest" description="Disordered" evidence="2">
    <location>
        <begin position="668"/>
        <end position="745"/>
    </location>
</feature>
<dbReference type="EMBL" id="CAXAMN010024951">
    <property type="protein sequence ID" value="CAK9091297.1"/>
    <property type="molecule type" value="Genomic_DNA"/>
</dbReference>
<sequence>MRWGVPFLIWFAVVTRTVEQEEGPKENESGFANATDENVTDNASDTGGLEARLVCYPKDDIAFRRPDSCTISSIQPQRESGWPVHEDIAALFWSDAVTDWVQLMALGLTTFWLANYFFAFYVALRLWDRNPEASQHSITQGSLRHALGLALVVLWYFSAWGSPRRGGWFYGPYCPSEEQQEQYRLTFSFYCFLSTFVVHVLVCAAASMFHSVMVARALYPQNIKVVTEKKVPGFLQSILDACPQSISLHGEEPDVGFMWQNGRKEDLRLKTWKQELCKRHHNCVTIEIHIRPADPFSTGTIQSLGYTFYAMPQDMKPVKDGSVQVYQAVVRRSLFFQHHVVSGLFVERFVSNLLMLGFLHELHFQHFGVNSACVRLEKRVRMLPNHEIEKLCHDCYTLSNTHLSRVKDFRIRAVEGIKQAEQALAQENEEAVFRAFSLRTTEKRNFLQGFASEGQWSKCAEVAESEEIDPEEETPLRLEEGLEPSRLGAAEPHANPKVPANSPAASEPSESSLSVKDRWAKGKGTKEDWAGLMHKANVFVLRSYIALAERDPQIRYVEEATRAFIEAWDYGSLKEDPIVTQSMLAKVRSLFNRHLRKALACLDFQSVDDLRAAAEGSGGSGAQFGLLDASIQNMMAAHCKYLLEMAMAVGDRKALTIALVESSRLMGELPEETPEKPTTSVVAEEPAAPLGQPVQLQITPEEPAAPSDQPAKLETPEEPSKPSDQLLPETREEPAAPSDQPAKLETPEELRFEMLREDSFWSFSGEHSKALHKFYAFSSRSMYSDSDLDRMQIPSEIKLTGGDPWEPLEPLKKESRGHDAPHGPHSFSQLLQMARSMYREKLFHDSQQLLLSDAARELLGDAENNVLGEEAPHATYDCTHKHRAGSGLFKCCATKSTLRASHRAVPPPSFLQRASDHQSWMQQQLAVMRTKQVGSLTSRAKRELESPKFIRALQSLFDLTTRQVITRDRQGKLPTRLKVVKAKRSVNLDAYRAYFARRTEIETSMARHPPGVRLDDCLTTGPSGCYLTKELRALQGVWMDGQKAQWLVEGSQVFRVAAVAAQFLEPSKAEGIYMSEDYYHLKPVNSSPVVHPLEGDSPQVQFLVEVKKRVKDDDFDGTEAPQEKAFVKDKWHGWFDDSGDAVVWYCEKRAEHTHWTRRETLQGFWRVFGSFLLVLSPHGFREGAAWLDERRLGRSARRGCAWFDRELQVLQEEGQLFGEWREPSFLLHAVGELYPIWMEPHGDIQSTTFKGFIDEEGNEMCLEPVDEEERPALASFRPKRTVLNNRGTNVLQPFLSKMWAYRQLMSAELSVKELSLKANELWLFHGTRESAAECITENEFQVRMAGTNRGTMFGPGIYLADSVTKSDEYTDPDPTGLRTMILCRCTMGRAVQQEGGGRECMKVCHAGGFHSVKGRRAYNEYIVYDENQVYPEYIIWYRRVYTIE</sequence>
<dbReference type="PROSITE" id="PS51059">
    <property type="entry name" value="PARP_CATALYTIC"/>
    <property type="match status" value="1"/>
</dbReference>
<feature type="region of interest" description="Disordered" evidence="2">
    <location>
        <begin position="487"/>
        <end position="519"/>
    </location>
</feature>
<evidence type="ECO:0000313" key="6">
    <source>
        <dbReference type="EMBL" id="CAK9091297.1"/>
    </source>
</evidence>
<evidence type="ECO:0000256" key="1">
    <source>
        <dbReference type="RuleBase" id="RU362114"/>
    </source>
</evidence>
<keyword evidence="3" id="KW-1133">Transmembrane helix</keyword>
<feature type="compositionally biased region" description="Basic and acidic residues" evidence="2">
    <location>
        <begin position="809"/>
        <end position="822"/>
    </location>
</feature>
<keyword evidence="1" id="KW-0520">NAD</keyword>
<dbReference type="SUPFAM" id="SSF56399">
    <property type="entry name" value="ADP-ribosylation"/>
    <property type="match status" value="1"/>
</dbReference>
<evidence type="ECO:0000256" key="2">
    <source>
        <dbReference type="SAM" id="MobiDB-lite"/>
    </source>
</evidence>
<keyword evidence="7" id="KW-1185">Reference proteome</keyword>
<reference evidence="6 7" key="1">
    <citation type="submission" date="2024-02" db="EMBL/GenBank/DDBJ databases">
        <authorList>
            <person name="Chen Y."/>
            <person name="Shah S."/>
            <person name="Dougan E. K."/>
            <person name="Thang M."/>
            <person name="Chan C."/>
        </authorList>
    </citation>
    <scope>NUCLEOTIDE SEQUENCE [LARGE SCALE GENOMIC DNA]</scope>
</reference>
<dbReference type="EC" id="2.4.2.-" evidence="1"/>
<feature type="signal peptide" evidence="4">
    <location>
        <begin position="1"/>
        <end position="20"/>
    </location>
</feature>
<keyword evidence="1" id="KW-0328">Glycosyltransferase</keyword>
<proteinExistence type="predicted"/>
<dbReference type="PANTHER" id="PTHR45740:SF2">
    <property type="entry name" value="POLY [ADP-RIBOSE] POLYMERASE"/>
    <property type="match status" value="1"/>
</dbReference>
<evidence type="ECO:0000256" key="3">
    <source>
        <dbReference type="SAM" id="Phobius"/>
    </source>
</evidence>
<evidence type="ECO:0000256" key="4">
    <source>
        <dbReference type="SAM" id="SignalP"/>
    </source>
</evidence>
<gene>
    <name evidence="6" type="ORF">CCMP2556_LOCUS43806</name>
</gene>
<feature type="transmembrane region" description="Helical" evidence="3">
    <location>
        <begin position="100"/>
        <end position="124"/>
    </location>
</feature>
<name>A0ABP0QWK3_9DINO</name>
<feature type="domain" description="PARP catalytic" evidence="5">
    <location>
        <begin position="1247"/>
        <end position="1444"/>
    </location>
</feature>
<accession>A0ABP0QWK3</accession>
<feature type="region of interest" description="Disordered" evidence="2">
    <location>
        <begin position="797"/>
        <end position="823"/>
    </location>
</feature>
<protein>
    <recommendedName>
        <fullName evidence="1">Poly [ADP-ribose] polymerase</fullName>
        <shortName evidence="1">PARP</shortName>
        <ecNumber evidence="1">2.4.2.-</ecNumber>
    </recommendedName>
</protein>
<dbReference type="Pfam" id="PF00644">
    <property type="entry name" value="PARP"/>
    <property type="match status" value="1"/>
</dbReference>
<feature type="transmembrane region" description="Helical" evidence="3">
    <location>
        <begin position="187"/>
        <end position="209"/>
    </location>
</feature>
<dbReference type="InterPro" id="IPR012317">
    <property type="entry name" value="Poly(ADP-ribose)pol_cat_dom"/>
</dbReference>